<dbReference type="Gene3D" id="3.30.70.1290">
    <property type="entry name" value="Transposase IS200-like"/>
    <property type="match status" value="1"/>
</dbReference>
<evidence type="ECO:0000313" key="2">
    <source>
        <dbReference type="EMBL" id="KEI14177.1"/>
    </source>
</evidence>
<dbReference type="InterPro" id="IPR036515">
    <property type="entry name" value="Transposase_17_sf"/>
</dbReference>
<dbReference type="PANTHER" id="PTHR33360:SF2">
    <property type="entry name" value="TRANSPOSASE FOR INSERTION SEQUENCE ELEMENT IS200"/>
    <property type="match status" value="1"/>
</dbReference>
<gene>
    <name evidence="2" type="ORF">Z960_p0186</name>
</gene>
<geneLocation type="plasmid" evidence="2 3">
    <name>p1Ch9693</name>
</geneLocation>
<dbReference type="Proteomes" id="UP000027937">
    <property type="component" value="Plasmid p1Ch9693"/>
</dbReference>
<organism evidence="2 3">
    <name type="scientific">Clostridium haemolyticum NCTC 9693</name>
    <dbReference type="NCBI Taxonomy" id="1443114"/>
    <lineage>
        <taxon>Bacteria</taxon>
        <taxon>Bacillati</taxon>
        <taxon>Bacillota</taxon>
        <taxon>Clostridia</taxon>
        <taxon>Eubacteriales</taxon>
        <taxon>Clostridiaceae</taxon>
        <taxon>Clostridium</taxon>
    </lineage>
</organism>
<dbReference type="EMBL" id="JENX01000125">
    <property type="protein sequence ID" value="KEI14177.1"/>
    <property type="molecule type" value="Genomic_DNA"/>
</dbReference>
<dbReference type="RefSeq" id="WP_039230836.1">
    <property type="nucleotide sequence ID" value="NZ_CM003349.1"/>
</dbReference>
<sequence>MKYISKNHSKFLLMTHLIFVCKYRKKLLIRLGDDIKKLFYAIAEEKDLNIIEMEVGKDHIHLLVQYSPTQSILQIVRWFKQISTYRVWRVGKTQYYLNNHFWQERTFWSDGYFACSIGKVSKETIEKYIQQQG</sequence>
<dbReference type="SMART" id="SM01321">
    <property type="entry name" value="Y1_Tnp"/>
    <property type="match status" value="1"/>
</dbReference>
<comment type="caution">
    <text evidence="2">The sequence shown here is derived from an EMBL/GenBank/DDBJ whole genome shotgun (WGS) entry which is preliminary data.</text>
</comment>
<name>A0ABR4TB76_CLOHA</name>
<dbReference type="InterPro" id="IPR002686">
    <property type="entry name" value="Transposase_17"/>
</dbReference>
<keyword evidence="2" id="KW-0614">Plasmid</keyword>
<dbReference type="NCBIfam" id="NF033573">
    <property type="entry name" value="transpos_IS200"/>
    <property type="match status" value="1"/>
</dbReference>
<reference evidence="3" key="1">
    <citation type="journal article" date="2014" name="PLoS ONE">
        <title>Plasmidome interchange between Clostridium botulinum, Clostridium novyi and Clostridium haemolyticum converts strains of independent lineages into distinctly different pathogens.</title>
        <authorList>
            <person name="Skarin H."/>
            <person name="Segerman B."/>
        </authorList>
    </citation>
    <scope>NUCLEOTIDE SEQUENCE [LARGE SCALE GENOMIC DNA]</scope>
    <source>
        <strain evidence="3">NCTC 9693</strain>
    </source>
</reference>
<proteinExistence type="predicted"/>
<accession>A0ABR4TB76</accession>
<feature type="domain" description="Transposase IS200-like" evidence="1">
    <location>
        <begin position="10"/>
        <end position="132"/>
    </location>
</feature>
<dbReference type="SUPFAM" id="SSF143422">
    <property type="entry name" value="Transposase IS200-like"/>
    <property type="match status" value="1"/>
</dbReference>
<dbReference type="Pfam" id="PF01797">
    <property type="entry name" value="Y1_Tnp"/>
    <property type="match status" value="1"/>
</dbReference>
<evidence type="ECO:0000259" key="1">
    <source>
        <dbReference type="SMART" id="SM01321"/>
    </source>
</evidence>
<protein>
    <submittedName>
        <fullName evidence="2">Transposase</fullName>
    </submittedName>
</protein>
<keyword evidence="3" id="KW-1185">Reference proteome</keyword>
<dbReference type="PANTHER" id="PTHR33360">
    <property type="entry name" value="TRANSPOSASE FOR INSERTION SEQUENCE ELEMENT IS200"/>
    <property type="match status" value="1"/>
</dbReference>
<evidence type="ECO:0000313" key="3">
    <source>
        <dbReference type="Proteomes" id="UP000027937"/>
    </source>
</evidence>